<evidence type="ECO:0000313" key="1">
    <source>
        <dbReference type="EMBL" id="GAI06159.1"/>
    </source>
</evidence>
<accession>X1MIG5</accession>
<reference evidence="1" key="1">
    <citation type="journal article" date="2014" name="Front. Microbiol.">
        <title>High frequency of phylogenetically diverse reductive dehalogenase-homologous genes in deep subseafloor sedimentary metagenomes.</title>
        <authorList>
            <person name="Kawai M."/>
            <person name="Futagami T."/>
            <person name="Toyoda A."/>
            <person name="Takaki Y."/>
            <person name="Nishi S."/>
            <person name="Hori S."/>
            <person name="Arai W."/>
            <person name="Tsubouchi T."/>
            <person name="Morono Y."/>
            <person name="Uchiyama I."/>
            <person name="Ito T."/>
            <person name="Fujiyama A."/>
            <person name="Inagaki F."/>
            <person name="Takami H."/>
        </authorList>
    </citation>
    <scope>NUCLEOTIDE SEQUENCE</scope>
    <source>
        <strain evidence="1">Expedition CK06-06</strain>
    </source>
</reference>
<protein>
    <submittedName>
        <fullName evidence="1">Uncharacterized protein</fullName>
    </submittedName>
</protein>
<gene>
    <name evidence="1" type="ORF">S06H3_19448</name>
</gene>
<comment type="caution">
    <text evidence="1">The sequence shown here is derived from an EMBL/GenBank/DDBJ whole genome shotgun (WGS) entry which is preliminary data.</text>
</comment>
<organism evidence="1">
    <name type="scientific">marine sediment metagenome</name>
    <dbReference type="NCBI Taxonomy" id="412755"/>
    <lineage>
        <taxon>unclassified sequences</taxon>
        <taxon>metagenomes</taxon>
        <taxon>ecological metagenomes</taxon>
    </lineage>
</organism>
<name>X1MIG5_9ZZZZ</name>
<sequence>MVVTDDEGKTHDFSKFVAIGVQEDGGIFRAIEDELLTDQEALGILLEGAEVLGEIASGIITGQKK</sequence>
<dbReference type="AlphaFoldDB" id="X1MIG5"/>
<dbReference type="EMBL" id="BARV01009963">
    <property type="protein sequence ID" value="GAI06159.1"/>
    <property type="molecule type" value="Genomic_DNA"/>
</dbReference>
<proteinExistence type="predicted"/>